<comment type="caution">
    <text evidence="3">The sequence shown here is derived from an EMBL/GenBank/DDBJ whole genome shotgun (WGS) entry which is preliminary data.</text>
</comment>
<dbReference type="Proteomes" id="UP000630887">
    <property type="component" value="Unassembled WGS sequence"/>
</dbReference>
<keyword evidence="4" id="KW-1185">Reference proteome</keyword>
<keyword evidence="1" id="KW-0092">Biotin</keyword>
<dbReference type="NCBIfam" id="NF004547">
    <property type="entry name" value="PRK05889.1"/>
    <property type="match status" value="1"/>
</dbReference>
<dbReference type="PANTHER" id="PTHR45266">
    <property type="entry name" value="OXALOACETATE DECARBOXYLASE ALPHA CHAIN"/>
    <property type="match status" value="1"/>
</dbReference>
<proteinExistence type="predicted"/>
<feature type="domain" description="Lipoyl-binding" evidence="2">
    <location>
        <begin position="1"/>
        <end position="71"/>
    </location>
</feature>
<dbReference type="Pfam" id="PF00364">
    <property type="entry name" value="Biotin_lipoyl"/>
    <property type="match status" value="1"/>
</dbReference>
<protein>
    <submittedName>
        <fullName evidence="3">Biotinylated protein TB7.3</fullName>
    </submittedName>
</protein>
<dbReference type="InterPro" id="IPR050709">
    <property type="entry name" value="Biotin_Carboxyl_Carrier/Decarb"/>
</dbReference>
<dbReference type="SUPFAM" id="SSF51230">
    <property type="entry name" value="Single hybrid motif"/>
    <property type="match status" value="1"/>
</dbReference>
<dbReference type="RefSeq" id="WP_203699404.1">
    <property type="nucleotide sequence ID" value="NZ_BAAALC010000061.1"/>
</dbReference>
<evidence type="ECO:0000259" key="2">
    <source>
        <dbReference type="PROSITE" id="PS50968"/>
    </source>
</evidence>
<dbReference type="InterPro" id="IPR000089">
    <property type="entry name" value="Biotin_lipoyl"/>
</dbReference>
<evidence type="ECO:0000313" key="3">
    <source>
        <dbReference type="EMBL" id="GIG11454.1"/>
    </source>
</evidence>
<dbReference type="Gene3D" id="2.40.50.100">
    <property type="match status" value="1"/>
</dbReference>
<dbReference type="PANTHER" id="PTHR45266:SF3">
    <property type="entry name" value="OXALOACETATE DECARBOXYLASE ALPHA CHAIN"/>
    <property type="match status" value="1"/>
</dbReference>
<sequence length="71" mass="7498">MAEEIKAEMVANVWKVVAAAGDEVSEGDTLVILESMKMEIPVIVEADGVVSKIAVNEGDVVQEGDLIAVIE</sequence>
<dbReference type="InterPro" id="IPR011053">
    <property type="entry name" value="Single_hybrid_motif"/>
</dbReference>
<dbReference type="EMBL" id="BONI01000138">
    <property type="protein sequence ID" value="GIG11454.1"/>
    <property type="molecule type" value="Genomic_DNA"/>
</dbReference>
<organism evidence="3 4">
    <name type="scientific">Catellatospora coxensis</name>
    <dbReference type="NCBI Taxonomy" id="310354"/>
    <lineage>
        <taxon>Bacteria</taxon>
        <taxon>Bacillati</taxon>
        <taxon>Actinomycetota</taxon>
        <taxon>Actinomycetes</taxon>
        <taxon>Micromonosporales</taxon>
        <taxon>Micromonosporaceae</taxon>
        <taxon>Catellatospora</taxon>
    </lineage>
</organism>
<gene>
    <name evidence="3" type="ORF">Cco03nite_81540</name>
</gene>
<dbReference type="PROSITE" id="PS50968">
    <property type="entry name" value="BIOTINYL_LIPOYL"/>
    <property type="match status" value="1"/>
</dbReference>
<evidence type="ECO:0000313" key="4">
    <source>
        <dbReference type="Proteomes" id="UP000630887"/>
    </source>
</evidence>
<reference evidence="3 4" key="1">
    <citation type="submission" date="2021-01" db="EMBL/GenBank/DDBJ databases">
        <title>Whole genome shotgun sequence of Catellatospora coxensis NBRC 107359.</title>
        <authorList>
            <person name="Komaki H."/>
            <person name="Tamura T."/>
        </authorList>
    </citation>
    <scope>NUCLEOTIDE SEQUENCE [LARGE SCALE GENOMIC DNA]</scope>
    <source>
        <strain evidence="3 4">NBRC 107359</strain>
    </source>
</reference>
<accession>A0A8J3L989</accession>
<dbReference type="CDD" id="cd06850">
    <property type="entry name" value="biotinyl_domain"/>
    <property type="match status" value="1"/>
</dbReference>
<dbReference type="AlphaFoldDB" id="A0A8J3L989"/>
<name>A0A8J3L989_9ACTN</name>
<evidence type="ECO:0000256" key="1">
    <source>
        <dbReference type="ARBA" id="ARBA00023267"/>
    </source>
</evidence>